<dbReference type="NCBIfam" id="NF003037">
    <property type="entry name" value="PRK03932.1"/>
    <property type="match status" value="1"/>
</dbReference>
<dbReference type="GO" id="GO:0003676">
    <property type="term" value="F:nucleic acid binding"/>
    <property type="evidence" value="ECO:0007669"/>
    <property type="project" value="InterPro"/>
</dbReference>
<dbReference type="EMBL" id="NWUJ01000004">
    <property type="protein sequence ID" value="PFH35703.1"/>
    <property type="molecule type" value="Genomic_DNA"/>
</dbReference>
<organism evidence="9 10">
    <name type="scientific">Besnoitia besnoiti</name>
    <name type="common">Apicomplexan protozoan</name>
    <dbReference type="NCBI Taxonomy" id="94643"/>
    <lineage>
        <taxon>Eukaryota</taxon>
        <taxon>Sar</taxon>
        <taxon>Alveolata</taxon>
        <taxon>Apicomplexa</taxon>
        <taxon>Conoidasida</taxon>
        <taxon>Coccidia</taxon>
        <taxon>Eucoccidiorida</taxon>
        <taxon>Eimeriorina</taxon>
        <taxon>Sarcocystidae</taxon>
        <taxon>Besnoitia</taxon>
    </lineage>
</organism>
<dbReference type="CDD" id="cd04318">
    <property type="entry name" value="EcAsnRS_like_N"/>
    <property type="match status" value="1"/>
</dbReference>
<evidence type="ECO:0000256" key="4">
    <source>
        <dbReference type="ARBA" id="ARBA00022741"/>
    </source>
</evidence>
<dbReference type="GO" id="GO:0005524">
    <property type="term" value="F:ATP binding"/>
    <property type="evidence" value="ECO:0007669"/>
    <property type="project" value="UniProtKB-KW"/>
</dbReference>
<dbReference type="PANTHER" id="PTHR22594:SF34">
    <property type="entry name" value="ASPARAGINE--TRNA LIGASE, MITOCHONDRIAL-RELATED"/>
    <property type="match status" value="1"/>
</dbReference>
<dbReference type="VEuPathDB" id="ToxoDB:BESB_053540"/>
<keyword evidence="6" id="KW-0648">Protein biosynthesis</keyword>
<keyword evidence="4" id="KW-0547">Nucleotide-binding</keyword>
<dbReference type="GO" id="GO:0005739">
    <property type="term" value="C:mitochondrion"/>
    <property type="evidence" value="ECO:0007669"/>
    <property type="project" value="TreeGrafter"/>
</dbReference>
<keyword evidence="10" id="KW-1185">Reference proteome</keyword>
<keyword evidence="5" id="KW-0067">ATP-binding</keyword>
<dbReference type="Pfam" id="PF01336">
    <property type="entry name" value="tRNA_anti-codon"/>
    <property type="match status" value="1"/>
</dbReference>
<evidence type="ECO:0000256" key="7">
    <source>
        <dbReference type="ARBA" id="ARBA00023146"/>
    </source>
</evidence>
<evidence type="ECO:0000259" key="8">
    <source>
        <dbReference type="PROSITE" id="PS50862"/>
    </source>
</evidence>
<comment type="similarity">
    <text evidence="1">Belongs to the class-II aminoacyl-tRNA synthetase family.</text>
</comment>
<dbReference type="FunFam" id="3.30.930.10:FF:000016">
    <property type="entry name" value="Asparagine--tRNA ligase"/>
    <property type="match status" value="1"/>
</dbReference>
<evidence type="ECO:0000256" key="6">
    <source>
        <dbReference type="ARBA" id="ARBA00022917"/>
    </source>
</evidence>
<dbReference type="STRING" id="94643.A0A2A9MJ74"/>
<dbReference type="SUPFAM" id="SSF50249">
    <property type="entry name" value="Nucleic acid-binding proteins"/>
    <property type="match status" value="1"/>
</dbReference>
<dbReference type="PANTHER" id="PTHR22594">
    <property type="entry name" value="ASPARTYL/LYSYL-TRNA SYNTHETASE"/>
    <property type="match status" value="1"/>
</dbReference>
<dbReference type="NCBIfam" id="TIGR00457">
    <property type="entry name" value="asnS"/>
    <property type="match status" value="1"/>
</dbReference>
<dbReference type="KEGG" id="bbes:BESB_053540"/>
<dbReference type="CDD" id="cd00776">
    <property type="entry name" value="AsxRS_core"/>
    <property type="match status" value="1"/>
</dbReference>
<gene>
    <name evidence="9" type="ORF">BESB_053540</name>
</gene>
<evidence type="ECO:0000313" key="10">
    <source>
        <dbReference type="Proteomes" id="UP000224006"/>
    </source>
</evidence>
<dbReference type="HAMAP" id="MF_00534">
    <property type="entry name" value="Asn_tRNA_synth"/>
    <property type="match status" value="1"/>
</dbReference>
<proteinExistence type="inferred from homology"/>
<dbReference type="InterPro" id="IPR004522">
    <property type="entry name" value="Asn-tRNA-ligase"/>
</dbReference>
<evidence type="ECO:0000256" key="2">
    <source>
        <dbReference type="ARBA" id="ARBA00012816"/>
    </source>
</evidence>
<dbReference type="Gene3D" id="2.40.50.140">
    <property type="entry name" value="Nucleic acid-binding proteins"/>
    <property type="match status" value="1"/>
</dbReference>
<reference evidence="9 10" key="1">
    <citation type="submission" date="2017-09" db="EMBL/GenBank/DDBJ databases">
        <title>Genome sequencing of Besnoitia besnoiti strain Bb-Ger1.</title>
        <authorList>
            <person name="Schares G."/>
            <person name="Venepally P."/>
            <person name="Lorenzi H.A."/>
        </authorList>
    </citation>
    <scope>NUCLEOTIDE SEQUENCE [LARGE SCALE GENOMIC DNA]</scope>
    <source>
        <strain evidence="9 10">Bb-Ger1</strain>
    </source>
</reference>
<keyword evidence="7 9" id="KW-0030">Aminoacyl-tRNA synthetase</keyword>
<dbReference type="InterPro" id="IPR045864">
    <property type="entry name" value="aa-tRNA-synth_II/BPL/LPL"/>
</dbReference>
<evidence type="ECO:0000256" key="1">
    <source>
        <dbReference type="ARBA" id="ARBA00008226"/>
    </source>
</evidence>
<dbReference type="RefSeq" id="XP_029219712.1">
    <property type="nucleotide sequence ID" value="XM_029363789.1"/>
</dbReference>
<dbReference type="PROSITE" id="PS50862">
    <property type="entry name" value="AA_TRNA_LIGASE_II"/>
    <property type="match status" value="1"/>
</dbReference>
<dbReference type="Pfam" id="PF00152">
    <property type="entry name" value="tRNA-synt_2"/>
    <property type="match status" value="1"/>
</dbReference>
<dbReference type="GeneID" id="40310283"/>
<feature type="domain" description="Aminoacyl-transfer RNA synthetases class-II family profile" evidence="8">
    <location>
        <begin position="319"/>
        <end position="662"/>
    </location>
</feature>
<keyword evidence="3" id="KW-0436">Ligase</keyword>
<dbReference type="SUPFAM" id="SSF55681">
    <property type="entry name" value="Class II aaRS and biotin synthetases"/>
    <property type="match status" value="1"/>
</dbReference>
<sequence length="672" mass="74048">MSHVPLKEFRVFSTGSQAFPTTRHRVLLPFLVILASSSLRGSSPAAAASAVRASRAFAFPPRVPFYCSRFASFLLAAPQLPAPGASVCALTSRPVSVRSRFFSGVRRPPAAQDLSFSSFASAPSQRLFSAEKMASAEFSSPAPYTPAPLAETVPTSSKQPIPVSGCGSCRTRLAALLDGGDVSIEKFVGRETPVTVCGWSRSVRKQGGGNLCFVVLSDGSTSSNLQVVVEASIGGDFQQLLKCGAGCSFRFTGDVVKSPAKGQAVELAVKDPSKGHSFEIIGMTDAAKYPLAKKEHTREYLREIAHLRPRSYLIGAVTRVRSNLAMATHRFFQDRGFLYIHTPLITASDCEGAGEMFQVTTVLPPPHAPSEKKEAGEGANGEAAAAASLVPLTKDKKGVDYSKDFFGRPAFLTVSGQLAVEPYCCALSDVYTFGPTFRAENSHTSRHLAEFWMVEPEIAFATLEDNMVVAEAYVRFCVQWVLDNCRADIEWFAKNQEEGLIQRLENILAEPFARVSYTEAIELLKAAEATAQFKEKVEWGMDMGSEHERYLTEQIFKKPCIVYNYPKDIKAFYMKLNDDGKTVRAMDVLVPKIGELVGGSQREDDRDRLDKMIKEKNLDIESYWWYRELREYGTMPHAGFGLGFERLVMLVTGIENIRDTIPYPRYPGHAEF</sequence>
<comment type="caution">
    <text evidence="9">The sequence shown here is derived from an EMBL/GenBank/DDBJ whole genome shotgun (WGS) entry which is preliminary data.</text>
</comment>
<dbReference type="GO" id="GO:0004816">
    <property type="term" value="F:asparagine-tRNA ligase activity"/>
    <property type="evidence" value="ECO:0007669"/>
    <property type="project" value="UniProtKB-EC"/>
</dbReference>
<protein>
    <recommendedName>
        <fullName evidence="2">asparagine--tRNA ligase</fullName>
        <ecNumber evidence="2">6.1.1.22</ecNumber>
    </recommendedName>
</protein>
<dbReference type="InterPro" id="IPR002312">
    <property type="entry name" value="Asp/Asn-tRNA-synth_IIb"/>
</dbReference>
<dbReference type="InterPro" id="IPR006195">
    <property type="entry name" value="aa-tRNA-synth_II"/>
</dbReference>
<dbReference type="OrthoDB" id="1931232at2759"/>
<dbReference type="InterPro" id="IPR012340">
    <property type="entry name" value="NA-bd_OB-fold"/>
</dbReference>
<dbReference type="AlphaFoldDB" id="A0A2A9MJ74"/>
<dbReference type="InterPro" id="IPR004364">
    <property type="entry name" value="Aa-tRNA-synt_II"/>
</dbReference>
<evidence type="ECO:0000256" key="5">
    <source>
        <dbReference type="ARBA" id="ARBA00022840"/>
    </source>
</evidence>
<name>A0A2A9MJ74_BESBE</name>
<dbReference type="GO" id="GO:0006421">
    <property type="term" value="P:asparaginyl-tRNA aminoacylation"/>
    <property type="evidence" value="ECO:0007669"/>
    <property type="project" value="InterPro"/>
</dbReference>
<dbReference type="Proteomes" id="UP000224006">
    <property type="component" value="Chromosome IV"/>
</dbReference>
<dbReference type="EC" id="6.1.1.22" evidence="2"/>
<dbReference type="Gene3D" id="3.30.930.10">
    <property type="entry name" value="Bira Bifunctional Protein, Domain 2"/>
    <property type="match status" value="1"/>
</dbReference>
<dbReference type="InterPro" id="IPR004365">
    <property type="entry name" value="NA-bd_OB_tRNA"/>
</dbReference>
<accession>A0A2A9MJ74</accession>
<evidence type="ECO:0000313" key="9">
    <source>
        <dbReference type="EMBL" id="PFH35703.1"/>
    </source>
</evidence>
<dbReference type="PRINTS" id="PR01042">
    <property type="entry name" value="TRNASYNTHASP"/>
</dbReference>
<evidence type="ECO:0000256" key="3">
    <source>
        <dbReference type="ARBA" id="ARBA00022598"/>
    </source>
</evidence>